<dbReference type="Proteomes" id="UP000501692">
    <property type="component" value="Chromosome"/>
</dbReference>
<dbReference type="PANTHER" id="PTHR36919:SF3">
    <property type="entry name" value="BLL5882 PROTEIN"/>
    <property type="match status" value="1"/>
</dbReference>
<evidence type="ECO:0000313" key="2">
    <source>
        <dbReference type="EMBL" id="QIT19786.1"/>
    </source>
</evidence>
<evidence type="ECO:0000259" key="1">
    <source>
        <dbReference type="Pfam" id="PF09917"/>
    </source>
</evidence>
<dbReference type="Pfam" id="PF09917">
    <property type="entry name" value="DUF2147"/>
    <property type="match status" value="1"/>
</dbReference>
<name>A0A6H0FZN4_ACIPI</name>
<gene>
    <name evidence="2" type="ORF">G8E09_08890</name>
</gene>
<evidence type="ECO:0000313" key="3">
    <source>
        <dbReference type="Proteomes" id="UP000501692"/>
    </source>
</evidence>
<dbReference type="InterPro" id="IPR019223">
    <property type="entry name" value="DUF2147"/>
</dbReference>
<protein>
    <submittedName>
        <fullName evidence="2">DUF2147 domain-containing protein</fullName>
    </submittedName>
</protein>
<accession>A0A6H0FZN4</accession>
<proteinExistence type="predicted"/>
<dbReference type="AlphaFoldDB" id="A0A6H0FZN4"/>
<reference evidence="2 3" key="1">
    <citation type="submission" date="2020-03" db="EMBL/GenBank/DDBJ databases">
        <authorList>
            <person name="Zhang L."/>
            <person name="Han X."/>
            <person name="Chen Y."/>
            <person name="Yu Y."/>
        </authorList>
    </citation>
    <scope>NUCLEOTIDE SEQUENCE [LARGE SCALE GENOMIC DNA]</scope>
    <source>
        <strain evidence="2 3">A1254</strain>
    </source>
</reference>
<organism evidence="2 3">
    <name type="scientific">Acinetobacter pittii</name>
    <name type="common">Acinetobacter genomosp. 3</name>
    <dbReference type="NCBI Taxonomy" id="48296"/>
    <lineage>
        <taxon>Bacteria</taxon>
        <taxon>Pseudomonadati</taxon>
        <taxon>Pseudomonadota</taxon>
        <taxon>Gammaproteobacteria</taxon>
        <taxon>Moraxellales</taxon>
        <taxon>Moraxellaceae</taxon>
        <taxon>Acinetobacter</taxon>
        <taxon>Acinetobacter calcoaceticus/baumannii complex</taxon>
    </lineage>
</organism>
<dbReference type="PANTHER" id="PTHR36919">
    <property type="entry name" value="BLR1215 PROTEIN"/>
    <property type="match status" value="1"/>
</dbReference>
<feature type="domain" description="DUF2147" evidence="1">
    <location>
        <begin position="20"/>
        <end position="144"/>
    </location>
</feature>
<dbReference type="Gene3D" id="2.40.128.520">
    <property type="match status" value="1"/>
</dbReference>
<dbReference type="EMBL" id="CP049806">
    <property type="protein sequence ID" value="QIT19786.1"/>
    <property type="molecule type" value="Genomic_DNA"/>
</dbReference>
<sequence length="146" mass="16268">MLFFLFLICISNTWANDIVGKWKTIDDKTGTPRAVVNINKNSDNSYSGKIEKIYNLPNGSSPKFDKCVNCKGDLNNKPMIGLNILSNFIMNSKVKNEYINGQILDPASGNIYKGKITMSSNGKKIILRGYIGISLLGRSQTWIRAD</sequence>